<dbReference type="Gene3D" id="2.60.98.60">
    <property type="entry name" value="Cell-cell fusogen EFF/AFF, domain 1"/>
    <property type="match status" value="1"/>
</dbReference>
<feature type="signal peptide" evidence="2">
    <location>
        <begin position="1"/>
        <end position="22"/>
    </location>
</feature>
<organism evidence="3 4">
    <name type="scientific">Meganyctiphanes norvegica</name>
    <name type="common">Northern krill</name>
    <name type="synonym">Thysanopoda norvegica</name>
    <dbReference type="NCBI Taxonomy" id="48144"/>
    <lineage>
        <taxon>Eukaryota</taxon>
        <taxon>Metazoa</taxon>
        <taxon>Ecdysozoa</taxon>
        <taxon>Arthropoda</taxon>
        <taxon>Crustacea</taxon>
        <taxon>Multicrustacea</taxon>
        <taxon>Malacostraca</taxon>
        <taxon>Eumalacostraca</taxon>
        <taxon>Eucarida</taxon>
        <taxon>Euphausiacea</taxon>
        <taxon>Euphausiidae</taxon>
        <taxon>Meganyctiphanes</taxon>
    </lineage>
</organism>
<protein>
    <submittedName>
        <fullName evidence="3">Uncharacterized protein</fullName>
    </submittedName>
</protein>
<dbReference type="PANTHER" id="PTHR37415:SF1">
    <property type="entry name" value="CELL FUSION PROTEIN AFF-1"/>
    <property type="match status" value="1"/>
</dbReference>
<keyword evidence="1" id="KW-0812">Transmembrane</keyword>
<accession>A0AAV2QU50</accession>
<dbReference type="InterPro" id="IPR029213">
    <property type="entry name" value="Fusogen_EFF/AFF"/>
</dbReference>
<keyword evidence="1" id="KW-1133">Transmembrane helix</keyword>
<dbReference type="GO" id="GO:0000768">
    <property type="term" value="P:syncytium formation by plasma membrane fusion"/>
    <property type="evidence" value="ECO:0007669"/>
    <property type="project" value="TreeGrafter"/>
</dbReference>
<reference evidence="3 4" key="1">
    <citation type="submission" date="2024-05" db="EMBL/GenBank/DDBJ databases">
        <authorList>
            <person name="Wallberg A."/>
        </authorList>
    </citation>
    <scope>NUCLEOTIDE SEQUENCE [LARGE SCALE GENOMIC DNA]</scope>
</reference>
<dbReference type="PANTHER" id="PTHR37415">
    <property type="entry name" value="EFF-1A"/>
    <property type="match status" value="1"/>
</dbReference>
<gene>
    <name evidence="3" type="ORF">MNOR_LOCUS15645</name>
</gene>
<dbReference type="GO" id="GO:0044291">
    <property type="term" value="C:cell-cell contact zone"/>
    <property type="evidence" value="ECO:0007669"/>
    <property type="project" value="TreeGrafter"/>
</dbReference>
<feature type="chain" id="PRO_5043819568" evidence="2">
    <location>
        <begin position="23"/>
        <end position="573"/>
    </location>
</feature>
<proteinExistence type="predicted"/>
<evidence type="ECO:0000256" key="2">
    <source>
        <dbReference type="SAM" id="SignalP"/>
    </source>
</evidence>
<name>A0AAV2QU50_MEGNR</name>
<keyword evidence="1" id="KW-0472">Membrane</keyword>
<evidence type="ECO:0000313" key="4">
    <source>
        <dbReference type="Proteomes" id="UP001497623"/>
    </source>
</evidence>
<keyword evidence="4" id="KW-1185">Reference proteome</keyword>
<feature type="transmembrane region" description="Helical" evidence="1">
    <location>
        <begin position="521"/>
        <end position="545"/>
    </location>
</feature>
<dbReference type="Pfam" id="PF14884">
    <property type="entry name" value="EFF-AFF"/>
    <property type="match status" value="1"/>
</dbReference>
<dbReference type="Proteomes" id="UP001497623">
    <property type="component" value="Unassembled WGS sequence"/>
</dbReference>
<sequence length="573" mass="64701">MAWYWALLSFTSLVFLLPFTDGKHCTKTILRTGKASYQDKGTSQLVMETVINTRMSPSETLCFQITDIETNQTGPGHELPLAKPAPLVWQLTYESIEIQHEVTNKYTFYKPYLSAHCWCDCPGGSDSCNYGTNACDKLGSDGYDYCFNKVVGYTSAKGCFLSMFGTAIACCAVKVGRTNTTYDAFSLPDGKAVAKLKLDLLDASQYTSLKDYPKFSVDLNTRTVQSGIRIEVAGELPQQVPTKYYYANEGGGDVYSDVDINSVDGWDMNKMGWMKKQWGCDPCVKEENLIKSFFVKTNNCKEDLFTYTWDANYAQYDRVETRWRKGAPLREELGYVKDATYYPNKRSVIVHPKQNHLITVTLAITTTSDLLFHYDQSYLGDFSARVHLDKFSNRFANISLMGVSGSILGTITLTNPIEGIEDNGIHHFEIYVNSTRQVNIMKYIPIPAIIKGTSKICIHPLSKPGKGICKNNVRFSAEPLRDFTVPWGDHQVTGGIVEKYTWEPFFNFLESLNPARWFDEAWTWTELVSMLVWVIAILVISVVLVKVFKCCCGCCCSPCCFNKFKKSRISPMQ</sequence>
<dbReference type="InterPro" id="IPR043076">
    <property type="entry name" value="Fusogen_EFF/AFF_dom3"/>
</dbReference>
<evidence type="ECO:0000313" key="3">
    <source>
        <dbReference type="EMBL" id="CAL4096261.1"/>
    </source>
</evidence>
<comment type="caution">
    <text evidence="3">The sequence shown here is derived from an EMBL/GenBank/DDBJ whole genome shotgun (WGS) entry which is preliminary data.</text>
</comment>
<keyword evidence="2" id="KW-0732">Signal</keyword>
<evidence type="ECO:0000256" key="1">
    <source>
        <dbReference type="SAM" id="Phobius"/>
    </source>
</evidence>
<dbReference type="Gene3D" id="2.60.40.3980">
    <property type="entry name" value="Cell-cell fusogen EFF/AFF, domain 3"/>
    <property type="match status" value="1"/>
</dbReference>
<dbReference type="EMBL" id="CAXKWB010009872">
    <property type="protein sequence ID" value="CAL4096261.1"/>
    <property type="molecule type" value="Genomic_DNA"/>
</dbReference>
<dbReference type="AlphaFoldDB" id="A0AAV2QU50"/>